<feature type="compositionally biased region" description="Polar residues" evidence="1">
    <location>
        <begin position="221"/>
        <end position="232"/>
    </location>
</feature>
<dbReference type="EMBL" id="KZ805400">
    <property type="protein sequence ID" value="PVH99050.1"/>
    <property type="molecule type" value="Genomic_DNA"/>
</dbReference>
<dbReference type="STRING" id="97972.A0A2V1DLR7"/>
<evidence type="ECO:0000313" key="4">
    <source>
        <dbReference type="Proteomes" id="UP000244855"/>
    </source>
</evidence>
<accession>A0A2V1DLR7</accession>
<organism evidence="3 4">
    <name type="scientific">Periconia macrospinosa</name>
    <dbReference type="NCBI Taxonomy" id="97972"/>
    <lineage>
        <taxon>Eukaryota</taxon>
        <taxon>Fungi</taxon>
        <taxon>Dikarya</taxon>
        <taxon>Ascomycota</taxon>
        <taxon>Pezizomycotina</taxon>
        <taxon>Dothideomycetes</taxon>
        <taxon>Pleosporomycetidae</taxon>
        <taxon>Pleosporales</taxon>
        <taxon>Massarineae</taxon>
        <taxon>Periconiaceae</taxon>
        <taxon>Periconia</taxon>
    </lineage>
</organism>
<dbReference type="AlphaFoldDB" id="A0A2V1DLR7"/>
<dbReference type="Proteomes" id="UP000244855">
    <property type="component" value="Unassembled WGS sequence"/>
</dbReference>
<feature type="compositionally biased region" description="Low complexity" evidence="1">
    <location>
        <begin position="203"/>
        <end position="220"/>
    </location>
</feature>
<gene>
    <name evidence="3" type="ORF">DM02DRAFT_615328</name>
</gene>
<evidence type="ECO:0000256" key="1">
    <source>
        <dbReference type="SAM" id="MobiDB-lite"/>
    </source>
</evidence>
<feature type="chain" id="PRO_5016144469" description="REJ domain-containing protein" evidence="2">
    <location>
        <begin position="20"/>
        <end position="466"/>
    </location>
</feature>
<feature type="compositionally biased region" description="Low complexity" evidence="1">
    <location>
        <begin position="385"/>
        <end position="426"/>
    </location>
</feature>
<evidence type="ECO:0000256" key="2">
    <source>
        <dbReference type="SAM" id="SignalP"/>
    </source>
</evidence>
<feature type="region of interest" description="Disordered" evidence="1">
    <location>
        <begin position="312"/>
        <end position="426"/>
    </location>
</feature>
<evidence type="ECO:0000313" key="3">
    <source>
        <dbReference type="EMBL" id="PVH99050.1"/>
    </source>
</evidence>
<reference evidence="3 4" key="1">
    <citation type="journal article" date="2018" name="Sci. Rep.">
        <title>Comparative genomics provides insights into the lifestyle and reveals functional heterogeneity of dark septate endophytic fungi.</title>
        <authorList>
            <person name="Knapp D.G."/>
            <person name="Nemeth J.B."/>
            <person name="Barry K."/>
            <person name="Hainaut M."/>
            <person name="Henrissat B."/>
            <person name="Johnson J."/>
            <person name="Kuo A."/>
            <person name="Lim J.H.P."/>
            <person name="Lipzen A."/>
            <person name="Nolan M."/>
            <person name="Ohm R.A."/>
            <person name="Tamas L."/>
            <person name="Grigoriev I.V."/>
            <person name="Spatafora J.W."/>
            <person name="Nagy L.G."/>
            <person name="Kovacs G.M."/>
        </authorList>
    </citation>
    <scope>NUCLEOTIDE SEQUENCE [LARGE SCALE GENOMIC DNA]</scope>
    <source>
        <strain evidence="3 4">DSE2036</strain>
    </source>
</reference>
<feature type="region of interest" description="Disordered" evidence="1">
    <location>
        <begin position="116"/>
        <end position="282"/>
    </location>
</feature>
<name>A0A2V1DLR7_9PLEO</name>
<proteinExistence type="predicted"/>
<dbReference type="OrthoDB" id="3801082at2759"/>
<protein>
    <recommendedName>
        <fullName evidence="5">REJ domain-containing protein</fullName>
    </recommendedName>
</protein>
<sequence>MIVALFFWLLAASSSLVIAGPLPLQFRSPFYPYFRNSTAISSAPALLTSSKSSEQLPSTTSNPISEIAEANTAIVVEPIGRTIITHTQPAITFLDPKGRPLITQAVETLLSTSFFTQSKPTPSRRASSQSSSIPASASPPAISSVRTSTVKASPPSSVAATSSKLVTRLPSNGTVAITTSSPNAPYSSKEGNRETISQGEQQSINSSSLISTTTKSMLSTATIRQSSNQLQGTTSASSTPSNAAAIPTIQRPTSRFDQSAPEPQNTSTKSGFQPGRDPTPSRSVVFVTQTDYTTVTPSVASTSKIASTSISSVLPSTSLSPPPAVTITSSIPTPQTSITPTSAPSLPSSVVSGTGAASQSSAASLTAKPSGGGNGGSGFQYPTRSSAIGSAPTTAASPSTASTSASSNIPAASSSRPTASPSVPASSISNTPLIVTPINPSQLFTITVTATTTQKETAMVTTTVKD</sequence>
<feature type="compositionally biased region" description="Low complexity" evidence="1">
    <location>
        <begin position="233"/>
        <end position="248"/>
    </location>
</feature>
<feature type="compositionally biased region" description="Low complexity" evidence="1">
    <location>
        <begin position="312"/>
        <end position="367"/>
    </location>
</feature>
<feature type="compositionally biased region" description="Low complexity" evidence="1">
    <location>
        <begin position="123"/>
        <end position="164"/>
    </location>
</feature>
<feature type="compositionally biased region" description="Polar residues" evidence="1">
    <location>
        <begin position="250"/>
        <end position="271"/>
    </location>
</feature>
<feature type="signal peptide" evidence="2">
    <location>
        <begin position="1"/>
        <end position="19"/>
    </location>
</feature>
<keyword evidence="4" id="KW-1185">Reference proteome</keyword>
<evidence type="ECO:0008006" key="5">
    <source>
        <dbReference type="Google" id="ProtNLM"/>
    </source>
</evidence>
<keyword evidence="2" id="KW-0732">Signal</keyword>
<feature type="compositionally biased region" description="Polar residues" evidence="1">
    <location>
        <begin position="169"/>
        <end position="186"/>
    </location>
</feature>